<dbReference type="GO" id="GO:0046872">
    <property type="term" value="F:metal ion binding"/>
    <property type="evidence" value="ECO:0007669"/>
    <property type="project" value="UniProtKB-KW"/>
</dbReference>
<keyword evidence="1" id="KW-0479">Metal-binding</keyword>
<proteinExistence type="predicted"/>
<dbReference type="PANTHER" id="PTHR43193:SF2">
    <property type="entry name" value="POLYFERREDOXIN PROTEIN FWDF"/>
    <property type="match status" value="1"/>
</dbReference>
<dbReference type="PANTHER" id="PTHR43193">
    <property type="match status" value="1"/>
</dbReference>
<evidence type="ECO:0000256" key="3">
    <source>
        <dbReference type="ARBA" id="ARBA00023014"/>
    </source>
</evidence>
<evidence type="ECO:0000256" key="2">
    <source>
        <dbReference type="ARBA" id="ARBA00023004"/>
    </source>
</evidence>
<organism evidence="5 6">
    <name type="scientific">Candidatus Cryptobacteroides merdavium</name>
    <dbReference type="NCBI Taxonomy" id="2840769"/>
    <lineage>
        <taxon>Bacteria</taxon>
        <taxon>Pseudomonadati</taxon>
        <taxon>Bacteroidota</taxon>
        <taxon>Bacteroidia</taxon>
        <taxon>Bacteroidales</taxon>
        <taxon>Candidatus Cryptobacteroides</taxon>
    </lineage>
</organism>
<dbReference type="InterPro" id="IPR007525">
    <property type="entry name" value="FrhB_FdhB_C"/>
</dbReference>
<evidence type="ECO:0000259" key="4">
    <source>
        <dbReference type="PROSITE" id="PS51379"/>
    </source>
</evidence>
<dbReference type="InterPro" id="IPR052977">
    <property type="entry name" value="Polyferredoxin-like_ET"/>
</dbReference>
<gene>
    <name evidence="5" type="ORF">IAC23_05455</name>
</gene>
<dbReference type="InterPro" id="IPR017900">
    <property type="entry name" value="4Fe4S_Fe_S_CS"/>
</dbReference>
<evidence type="ECO:0000313" key="5">
    <source>
        <dbReference type="EMBL" id="MBO8445125.1"/>
    </source>
</evidence>
<feature type="domain" description="4Fe-4S ferredoxin-type" evidence="4">
    <location>
        <begin position="37"/>
        <end position="67"/>
    </location>
</feature>
<dbReference type="Gene3D" id="3.30.70.20">
    <property type="match status" value="1"/>
</dbReference>
<dbReference type="GO" id="GO:0051536">
    <property type="term" value="F:iron-sulfur cluster binding"/>
    <property type="evidence" value="ECO:0007669"/>
    <property type="project" value="UniProtKB-KW"/>
</dbReference>
<reference evidence="5" key="2">
    <citation type="journal article" date="2021" name="PeerJ">
        <title>Extensive microbial diversity within the chicken gut microbiome revealed by metagenomics and culture.</title>
        <authorList>
            <person name="Gilroy R."/>
            <person name="Ravi A."/>
            <person name="Getino M."/>
            <person name="Pursley I."/>
            <person name="Horton D.L."/>
            <person name="Alikhan N.F."/>
            <person name="Baker D."/>
            <person name="Gharbi K."/>
            <person name="Hall N."/>
            <person name="Watson M."/>
            <person name="Adriaenssens E.M."/>
            <person name="Foster-Nyarko E."/>
            <person name="Jarju S."/>
            <person name="Secka A."/>
            <person name="Antonio M."/>
            <person name="Oren A."/>
            <person name="Chaudhuri R.R."/>
            <person name="La Ragione R."/>
            <person name="Hildebrand F."/>
            <person name="Pallen M.J."/>
        </authorList>
    </citation>
    <scope>NUCLEOTIDE SEQUENCE</scope>
    <source>
        <strain evidence="5">D5-748</strain>
    </source>
</reference>
<dbReference type="Pfam" id="PF04432">
    <property type="entry name" value="FrhB_FdhB_C"/>
    <property type="match status" value="1"/>
</dbReference>
<evidence type="ECO:0000256" key="1">
    <source>
        <dbReference type="ARBA" id="ARBA00022723"/>
    </source>
</evidence>
<dbReference type="AlphaFoldDB" id="A0A9D9H8N4"/>
<evidence type="ECO:0000313" key="6">
    <source>
        <dbReference type="Proteomes" id="UP000823619"/>
    </source>
</evidence>
<comment type="caution">
    <text evidence="5">The sequence shown here is derived from an EMBL/GenBank/DDBJ whole genome shotgun (WGS) entry which is preliminary data.</text>
</comment>
<keyword evidence="3" id="KW-0411">Iron-sulfur</keyword>
<dbReference type="Proteomes" id="UP000823619">
    <property type="component" value="Unassembled WGS sequence"/>
</dbReference>
<dbReference type="Pfam" id="PF12838">
    <property type="entry name" value="Fer4_7"/>
    <property type="match status" value="1"/>
</dbReference>
<name>A0A9D9H8N4_9BACT</name>
<protein>
    <submittedName>
        <fullName evidence="5">Coenzyme F420 hydrogenase/dehydrogenase, beta subunit C-terminal domain</fullName>
    </submittedName>
</protein>
<feature type="domain" description="4Fe-4S ferredoxin-type" evidence="4">
    <location>
        <begin position="1"/>
        <end position="31"/>
    </location>
</feature>
<accession>A0A9D9H8N4</accession>
<dbReference type="EMBL" id="JADIMO010000065">
    <property type="protein sequence ID" value="MBO8445125.1"/>
    <property type="molecule type" value="Genomic_DNA"/>
</dbReference>
<dbReference type="PROSITE" id="PS00198">
    <property type="entry name" value="4FE4S_FER_1"/>
    <property type="match status" value="2"/>
</dbReference>
<dbReference type="InterPro" id="IPR017896">
    <property type="entry name" value="4Fe4S_Fe-S-bd"/>
</dbReference>
<dbReference type="SUPFAM" id="SSF54862">
    <property type="entry name" value="4Fe-4S ferredoxins"/>
    <property type="match status" value="1"/>
</dbReference>
<reference evidence="5" key="1">
    <citation type="submission" date="2020-10" db="EMBL/GenBank/DDBJ databases">
        <authorList>
            <person name="Gilroy R."/>
        </authorList>
    </citation>
    <scope>NUCLEOTIDE SEQUENCE</scope>
    <source>
        <strain evidence="5">D5-748</strain>
    </source>
</reference>
<sequence length="383" mass="42719">MSENVSTIRDCTGCWACYNACPAGCIVMKPAGRSGHIRPHVEAGGCVGCGLCLKACPSYGEIDLHYPLKAFASRVRDKSDYMTSSSGGMASVLSSHVIGQGGVVYGCCADGIDIRHVRAASKDELPKFKGSKYVQSSIYDAFRKIKTDLAAGLPVLFIGTPCQVAGLRKYIGRVPDRLYLVDLICHGVPSRKMFSEHLRHVTGKEMPDAVSFRTGSRFELTVYSSGKLLYKSEFWRDPFEDMYYRAFFYGVSYRDSCYKCRFARPERVSDITIGDFWGIKNPDTLPFGTEDGLSVALPVTEKGLVLLDAVEDRLFIEERPVGEAVSGNDQLRHPFRFTRRVSLFRMLYGVLPFDAAARLAFADRQAVRWMTAMKHKILQRDAK</sequence>
<dbReference type="PROSITE" id="PS51379">
    <property type="entry name" value="4FE4S_FER_2"/>
    <property type="match status" value="2"/>
</dbReference>
<keyword evidence="2" id="KW-0408">Iron</keyword>